<accession>A0ABP8JD98</accession>
<evidence type="ECO:0000259" key="4">
    <source>
        <dbReference type="PROSITE" id="PS50932"/>
    </source>
</evidence>
<sequence>MTTKRPTLADVASRAGTSTAVVSYVLNNGPRPVSESLRAKVLDALEQLDYRPDRHARALRRPRRWRQIGLLVPDLTMPLFGTFVGRFEVEARARDHLTMIGNTGFDPERELEFATAFADVGIDGLIVVGAVDAVATAELCARSRIPVVWVHNSRGRIEAPIVGADHYEAGRLAARHLVDTHACERIAFVGGSTDDDVQHGDRETVAQRLAGFASVADGDVIRTDLTGTGAYRAVREYLQEQTIPPQGLVVGTFGQAAAAMRAVTDSGLRVPGDLRIVAFDADVRRDYGQISLATVQQPIDTIVGGALDRLLGGDTPDRSYAVTLRAGESCGCGGGIPA</sequence>
<dbReference type="PANTHER" id="PTHR30146">
    <property type="entry name" value="LACI-RELATED TRANSCRIPTIONAL REPRESSOR"/>
    <property type="match status" value="1"/>
</dbReference>
<name>A0ABP8JD98_9ACTN</name>
<feature type="domain" description="HTH lacI-type" evidence="4">
    <location>
        <begin position="6"/>
        <end position="61"/>
    </location>
</feature>
<dbReference type="PROSITE" id="PS50932">
    <property type="entry name" value="HTH_LACI_2"/>
    <property type="match status" value="1"/>
</dbReference>
<comment type="caution">
    <text evidence="5">The sequence shown here is derived from an EMBL/GenBank/DDBJ whole genome shotgun (WGS) entry which is preliminary data.</text>
</comment>
<dbReference type="SMART" id="SM00354">
    <property type="entry name" value="HTH_LACI"/>
    <property type="match status" value="1"/>
</dbReference>
<dbReference type="InterPro" id="IPR046335">
    <property type="entry name" value="LacI/GalR-like_sensor"/>
</dbReference>
<dbReference type="CDD" id="cd01392">
    <property type="entry name" value="HTH_LacI"/>
    <property type="match status" value="1"/>
</dbReference>
<evidence type="ECO:0000313" key="6">
    <source>
        <dbReference type="Proteomes" id="UP001500635"/>
    </source>
</evidence>
<dbReference type="Gene3D" id="3.40.50.2300">
    <property type="match status" value="2"/>
</dbReference>
<dbReference type="EMBL" id="BAABFR010000017">
    <property type="protein sequence ID" value="GAA4389016.1"/>
    <property type="molecule type" value="Genomic_DNA"/>
</dbReference>
<evidence type="ECO:0000313" key="5">
    <source>
        <dbReference type="EMBL" id="GAA4389016.1"/>
    </source>
</evidence>
<gene>
    <name evidence="5" type="ORF">GCM10023147_15230</name>
</gene>
<keyword evidence="2 5" id="KW-0238">DNA-binding</keyword>
<dbReference type="Pfam" id="PF13377">
    <property type="entry name" value="Peripla_BP_3"/>
    <property type="match status" value="1"/>
</dbReference>
<dbReference type="Pfam" id="PF00356">
    <property type="entry name" value="LacI"/>
    <property type="match status" value="1"/>
</dbReference>
<evidence type="ECO:0000256" key="1">
    <source>
        <dbReference type="ARBA" id="ARBA00023015"/>
    </source>
</evidence>
<dbReference type="RefSeq" id="WP_344993205.1">
    <property type="nucleotide sequence ID" value="NZ_BAABFR010000017.1"/>
</dbReference>
<dbReference type="SUPFAM" id="SSF53822">
    <property type="entry name" value="Periplasmic binding protein-like I"/>
    <property type="match status" value="1"/>
</dbReference>
<dbReference type="InterPro" id="IPR000843">
    <property type="entry name" value="HTH_LacI"/>
</dbReference>
<evidence type="ECO:0000256" key="3">
    <source>
        <dbReference type="ARBA" id="ARBA00023163"/>
    </source>
</evidence>
<keyword evidence="6" id="KW-1185">Reference proteome</keyword>
<dbReference type="InterPro" id="IPR028082">
    <property type="entry name" value="Peripla_BP_I"/>
</dbReference>
<dbReference type="Gene3D" id="1.10.260.40">
    <property type="entry name" value="lambda repressor-like DNA-binding domains"/>
    <property type="match status" value="1"/>
</dbReference>
<dbReference type="InterPro" id="IPR010982">
    <property type="entry name" value="Lambda_DNA-bd_dom_sf"/>
</dbReference>
<dbReference type="PANTHER" id="PTHR30146:SF109">
    <property type="entry name" value="HTH-TYPE TRANSCRIPTIONAL REGULATOR GALS"/>
    <property type="match status" value="1"/>
</dbReference>
<dbReference type="CDD" id="cd06267">
    <property type="entry name" value="PBP1_LacI_sugar_binding-like"/>
    <property type="match status" value="1"/>
</dbReference>
<dbReference type="GO" id="GO:0003677">
    <property type="term" value="F:DNA binding"/>
    <property type="evidence" value="ECO:0007669"/>
    <property type="project" value="UniProtKB-KW"/>
</dbReference>
<evidence type="ECO:0000256" key="2">
    <source>
        <dbReference type="ARBA" id="ARBA00023125"/>
    </source>
</evidence>
<reference evidence="6" key="1">
    <citation type="journal article" date="2019" name="Int. J. Syst. Evol. Microbiol.">
        <title>The Global Catalogue of Microorganisms (GCM) 10K type strain sequencing project: providing services to taxonomists for standard genome sequencing and annotation.</title>
        <authorList>
            <consortium name="The Broad Institute Genomics Platform"/>
            <consortium name="The Broad Institute Genome Sequencing Center for Infectious Disease"/>
            <person name="Wu L."/>
            <person name="Ma J."/>
        </authorList>
    </citation>
    <scope>NUCLEOTIDE SEQUENCE [LARGE SCALE GENOMIC DNA]</scope>
    <source>
        <strain evidence="6">JCM 17688</strain>
    </source>
</reference>
<organism evidence="5 6">
    <name type="scientific">Tsukamurella soli</name>
    <dbReference type="NCBI Taxonomy" id="644556"/>
    <lineage>
        <taxon>Bacteria</taxon>
        <taxon>Bacillati</taxon>
        <taxon>Actinomycetota</taxon>
        <taxon>Actinomycetes</taxon>
        <taxon>Mycobacteriales</taxon>
        <taxon>Tsukamurellaceae</taxon>
        <taxon>Tsukamurella</taxon>
    </lineage>
</organism>
<protein>
    <submittedName>
        <fullName evidence="5">LacI family DNA-binding transcriptional regulator</fullName>
    </submittedName>
</protein>
<dbReference type="Proteomes" id="UP001500635">
    <property type="component" value="Unassembled WGS sequence"/>
</dbReference>
<proteinExistence type="predicted"/>
<keyword evidence="3" id="KW-0804">Transcription</keyword>
<dbReference type="SUPFAM" id="SSF47413">
    <property type="entry name" value="lambda repressor-like DNA-binding domains"/>
    <property type="match status" value="1"/>
</dbReference>
<keyword evidence="1" id="KW-0805">Transcription regulation</keyword>